<gene>
    <name evidence="7" type="ORF">IFM89_038717</name>
</gene>
<dbReference type="AlphaFoldDB" id="A0A835LDR7"/>
<evidence type="ECO:0000256" key="2">
    <source>
        <dbReference type="ARBA" id="ARBA00022454"/>
    </source>
</evidence>
<sequence length="523" mass="60426">MAHDPLLSWLISIKKELDDLKKPRNKSREPLDELLHDCIMKFKDNDKYRNDIRFLKICLLYADSIQDFETVFKMMEGGKICVLFAFLYISYAVFLEAKGKLVEADGVYRMGISRNAEPVEELKRVYGEFLQRISKIVDGRQDRKIDNGEHATAEMDGVNPWSLDTINNLLMKLKPHMMKYNGYHLTTKNYSGKVPLSSLPNSSRNKIVEIGAALILRSKKYQIKGCAGKGGFAQVFKACVNSNPDDVVALKIQMPPFPWEFYMYRQLDKRITDEERLSFSYAHRVHMYSDYSILVCDYIAHGTLQDAINSYLVIGQRMEEVLCIYYSIEMLCMLETLHSVGIIHGDFKPDNLLMRYSRDDLAMDGFSSRTGPWRDQGLCLIDWGRGIDLSLFPDGTEFMGDTRTSCFRCIEIQEKRPWKFQVDTYGLCVVVHMMLHGSYMAIEKVSSDGTDLYRPKSALKRYWNVDLWKNLFSTLLNADANDDHVKMLQSLRKSFEDYLSSHPELIKKLTELLRKQRASLCSA</sequence>
<accession>A0A835LDR7</accession>
<dbReference type="InterPro" id="IPR013212">
    <property type="entry name" value="Mad3/Bub1_I"/>
</dbReference>
<dbReference type="InterPro" id="IPR011009">
    <property type="entry name" value="Kinase-like_dom_sf"/>
</dbReference>
<dbReference type="GO" id="GO:0007094">
    <property type="term" value="P:mitotic spindle assembly checkpoint signaling"/>
    <property type="evidence" value="ECO:0007669"/>
    <property type="project" value="InterPro"/>
</dbReference>
<comment type="subcellular location">
    <subcellularLocation>
        <location evidence="1">Chromosome</location>
        <location evidence="1">Centromere</location>
        <location evidence="1">Kinetochore</location>
    </subcellularLocation>
</comment>
<evidence type="ECO:0000313" key="8">
    <source>
        <dbReference type="Proteomes" id="UP000631114"/>
    </source>
</evidence>
<dbReference type="InterPro" id="IPR000719">
    <property type="entry name" value="Prot_kinase_dom"/>
</dbReference>
<dbReference type="PROSITE" id="PS51489">
    <property type="entry name" value="BUB1_N"/>
    <property type="match status" value="1"/>
</dbReference>
<reference evidence="7 8" key="1">
    <citation type="submission" date="2020-10" db="EMBL/GenBank/DDBJ databases">
        <title>The Coptis chinensis genome and diversification of protoberbering-type alkaloids.</title>
        <authorList>
            <person name="Wang B."/>
            <person name="Shu S."/>
            <person name="Song C."/>
            <person name="Liu Y."/>
        </authorList>
    </citation>
    <scope>NUCLEOTIDE SEQUENCE [LARGE SCALE GENOMIC DNA]</scope>
    <source>
        <strain evidence="7">HL-2020</strain>
        <tissue evidence="7">Leaf</tissue>
    </source>
</reference>
<proteinExistence type="predicted"/>
<evidence type="ECO:0000256" key="4">
    <source>
        <dbReference type="ARBA" id="ARBA00023328"/>
    </source>
</evidence>
<dbReference type="PROSITE" id="PS50011">
    <property type="entry name" value="PROTEIN_KINASE_DOM"/>
    <property type="match status" value="1"/>
</dbReference>
<keyword evidence="8" id="KW-1185">Reference proteome</keyword>
<dbReference type="GO" id="GO:0005524">
    <property type="term" value="F:ATP binding"/>
    <property type="evidence" value="ECO:0007669"/>
    <property type="project" value="InterPro"/>
</dbReference>
<dbReference type="PANTHER" id="PTHR14030:SF4">
    <property type="entry name" value="BUB1 KINASE, ISOFORM A-RELATED"/>
    <property type="match status" value="1"/>
</dbReference>
<dbReference type="PANTHER" id="PTHR14030">
    <property type="entry name" value="MITOTIC CHECKPOINT SERINE/THREONINE-PROTEIN KINASE BUB1"/>
    <property type="match status" value="1"/>
</dbReference>
<evidence type="ECO:0000259" key="5">
    <source>
        <dbReference type="PROSITE" id="PS50011"/>
    </source>
</evidence>
<dbReference type="Proteomes" id="UP000631114">
    <property type="component" value="Unassembled WGS sequence"/>
</dbReference>
<name>A0A835LDR7_9MAGN</name>
<dbReference type="InterPro" id="IPR008271">
    <property type="entry name" value="Ser/Thr_kinase_AS"/>
</dbReference>
<dbReference type="SUPFAM" id="SSF56112">
    <property type="entry name" value="Protein kinase-like (PK-like)"/>
    <property type="match status" value="1"/>
</dbReference>
<keyword evidence="2" id="KW-0158">Chromosome</keyword>
<evidence type="ECO:0000313" key="7">
    <source>
        <dbReference type="EMBL" id="KAF9590845.1"/>
    </source>
</evidence>
<dbReference type="GO" id="GO:0032991">
    <property type="term" value="C:protein-containing complex"/>
    <property type="evidence" value="ECO:0007669"/>
    <property type="project" value="UniProtKB-ARBA"/>
</dbReference>
<organism evidence="7 8">
    <name type="scientific">Coptis chinensis</name>
    <dbReference type="NCBI Taxonomy" id="261450"/>
    <lineage>
        <taxon>Eukaryota</taxon>
        <taxon>Viridiplantae</taxon>
        <taxon>Streptophyta</taxon>
        <taxon>Embryophyta</taxon>
        <taxon>Tracheophyta</taxon>
        <taxon>Spermatophyta</taxon>
        <taxon>Magnoliopsida</taxon>
        <taxon>Ranunculales</taxon>
        <taxon>Ranunculaceae</taxon>
        <taxon>Coptidoideae</taxon>
        <taxon>Coptis</taxon>
    </lineage>
</organism>
<dbReference type="GO" id="GO:0004672">
    <property type="term" value="F:protein kinase activity"/>
    <property type="evidence" value="ECO:0007669"/>
    <property type="project" value="InterPro"/>
</dbReference>
<dbReference type="SMART" id="SM00777">
    <property type="entry name" value="Mad3_BUB1_I"/>
    <property type="match status" value="1"/>
</dbReference>
<keyword evidence="4" id="KW-0137">Centromere</keyword>
<evidence type="ECO:0000256" key="3">
    <source>
        <dbReference type="ARBA" id="ARBA00022838"/>
    </source>
</evidence>
<evidence type="ECO:0000256" key="1">
    <source>
        <dbReference type="ARBA" id="ARBA00004629"/>
    </source>
</evidence>
<dbReference type="OrthoDB" id="248495at2759"/>
<dbReference type="GO" id="GO:0000776">
    <property type="term" value="C:kinetochore"/>
    <property type="evidence" value="ECO:0007669"/>
    <property type="project" value="UniProtKB-KW"/>
</dbReference>
<dbReference type="GO" id="GO:0051754">
    <property type="term" value="P:meiotic sister chromatid cohesion, centromeric"/>
    <property type="evidence" value="ECO:0007669"/>
    <property type="project" value="TreeGrafter"/>
</dbReference>
<dbReference type="Pfam" id="PF00069">
    <property type="entry name" value="Pkinase"/>
    <property type="match status" value="1"/>
</dbReference>
<evidence type="ECO:0000259" key="6">
    <source>
        <dbReference type="PROSITE" id="PS51489"/>
    </source>
</evidence>
<dbReference type="EMBL" id="JADFTS010000009">
    <property type="protein sequence ID" value="KAF9590845.1"/>
    <property type="molecule type" value="Genomic_DNA"/>
</dbReference>
<dbReference type="Pfam" id="PF08311">
    <property type="entry name" value="Mad3_BUB1_I"/>
    <property type="match status" value="1"/>
</dbReference>
<dbReference type="Gene3D" id="1.25.40.430">
    <property type="match status" value="1"/>
</dbReference>
<dbReference type="InterPro" id="IPR015661">
    <property type="entry name" value="Bub1/Mad3"/>
</dbReference>
<protein>
    <recommendedName>
        <fullName evidence="9">Mitotic checkpoint serine/threonine-protein kinase BUB1</fullName>
    </recommendedName>
</protein>
<dbReference type="PROSITE" id="PS00108">
    <property type="entry name" value="PROTEIN_KINASE_ST"/>
    <property type="match status" value="1"/>
</dbReference>
<comment type="caution">
    <text evidence="7">The sequence shown here is derived from an EMBL/GenBank/DDBJ whole genome shotgun (WGS) entry which is preliminary data.</text>
</comment>
<dbReference type="SMART" id="SM00220">
    <property type="entry name" value="S_TKc"/>
    <property type="match status" value="1"/>
</dbReference>
<evidence type="ECO:0008006" key="9">
    <source>
        <dbReference type="Google" id="ProtNLM"/>
    </source>
</evidence>
<feature type="domain" description="Protein kinase" evidence="5">
    <location>
        <begin position="221"/>
        <end position="523"/>
    </location>
</feature>
<dbReference type="Gene3D" id="1.10.510.10">
    <property type="entry name" value="Transferase(Phosphotransferase) domain 1"/>
    <property type="match status" value="1"/>
</dbReference>
<keyword evidence="3" id="KW-0995">Kinetochore</keyword>
<feature type="domain" description="BUB1 N-terminal" evidence="6">
    <location>
        <begin position="1"/>
        <end position="160"/>
    </location>
</feature>